<dbReference type="PANTHER" id="PTHR45947:SF3">
    <property type="entry name" value="SULFOQUINOVOSYL TRANSFERASE SQD2"/>
    <property type="match status" value="1"/>
</dbReference>
<reference evidence="2 3" key="1">
    <citation type="submission" date="2018-09" db="EMBL/GenBank/DDBJ databases">
        <title>Altererythrobacter sp.Ery1 and Ery12, the genome sequencing of novel strains in genus Alterythrobacter.</title>
        <authorList>
            <person name="Cheng H."/>
            <person name="Wu Y.-H."/>
            <person name="Fang C."/>
            <person name="Xu X.-W."/>
        </authorList>
    </citation>
    <scope>NUCLEOTIDE SEQUENCE [LARGE SCALE GENOMIC DNA]</scope>
    <source>
        <strain evidence="2 3">Ery12</strain>
    </source>
</reference>
<evidence type="ECO:0000259" key="1">
    <source>
        <dbReference type="Pfam" id="PF00534"/>
    </source>
</evidence>
<evidence type="ECO:0000313" key="2">
    <source>
        <dbReference type="EMBL" id="RJX65552.1"/>
    </source>
</evidence>
<dbReference type="AlphaFoldDB" id="A0A419QY76"/>
<dbReference type="Proteomes" id="UP000284322">
    <property type="component" value="Unassembled WGS sequence"/>
</dbReference>
<keyword evidence="3" id="KW-1185">Reference proteome</keyword>
<keyword evidence="2" id="KW-0808">Transferase</keyword>
<dbReference type="EMBL" id="RAHJ01000022">
    <property type="protein sequence ID" value="RJX65552.1"/>
    <property type="molecule type" value="Genomic_DNA"/>
</dbReference>
<evidence type="ECO:0000313" key="3">
    <source>
        <dbReference type="Proteomes" id="UP000284322"/>
    </source>
</evidence>
<sequence>MLKQRAQQSVDNEEYGCMLKILCIADYYQPGFKAGGPITTIANMRETLNPEVSLCIFTRDRDLGDVSSYDNVEVGRWLQRPNGPIFYAPPAQFGPLGIKKIMSDGNFDAIYLNSFFSAKGSIGPYFAQKTTTGKIPIIIAPRGEFSPAALKIKRLRKLFYIKNSNLLRLYRDVFWHASSKMEADDILKVFPDARDRIRVALDPVSDRALSRQAAHVRKEKVAGEIRIVFISRISPIKNLDGLLDILQMSRSNIILDIFGPIEDMEYWHACKLKISSLPRNICTNYYGPLEHNNVASTFALYDLFAFPTHSENFGHVIFESICAGTPVIVSDKTPWQGGQEDGINVIPLRDRTGWASAIDAMAALDEDEHTRLRKAVESYGRNFAKSSDIRRENISMFRSIVDHEW</sequence>
<feature type="domain" description="Glycosyl transferase family 1" evidence="1">
    <location>
        <begin position="215"/>
        <end position="336"/>
    </location>
</feature>
<gene>
    <name evidence="2" type="ORF">D6858_14685</name>
</gene>
<dbReference type="GO" id="GO:0016757">
    <property type="term" value="F:glycosyltransferase activity"/>
    <property type="evidence" value="ECO:0007669"/>
    <property type="project" value="InterPro"/>
</dbReference>
<dbReference type="PANTHER" id="PTHR45947">
    <property type="entry name" value="SULFOQUINOVOSYL TRANSFERASE SQD2"/>
    <property type="match status" value="1"/>
</dbReference>
<name>A0A419QY76_9SPHN</name>
<organism evidence="2 3">
    <name type="scientific">Tsuneonella suprasediminis</name>
    <dbReference type="NCBI Taxonomy" id="2306996"/>
    <lineage>
        <taxon>Bacteria</taxon>
        <taxon>Pseudomonadati</taxon>
        <taxon>Pseudomonadota</taxon>
        <taxon>Alphaproteobacteria</taxon>
        <taxon>Sphingomonadales</taxon>
        <taxon>Erythrobacteraceae</taxon>
        <taxon>Tsuneonella</taxon>
    </lineage>
</organism>
<accession>A0A419QY76</accession>
<proteinExistence type="predicted"/>
<dbReference type="InterPro" id="IPR001296">
    <property type="entry name" value="Glyco_trans_1"/>
</dbReference>
<protein>
    <submittedName>
        <fullName evidence="2">Glycosyltransferase</fullName>
    </submittedName>
</protein>
<dbReference type="Gene3D" id="3.40.50.2000">
    <property type="entry name" value="Glycogen Phosphorylase B"/>
    <property type="match status" value="2"/>
</dbReference>
<dbReference type="SUPFAM" id="SSF53756">
    <property type="entry name" value="UDP-Glycosyltransferase/glycogen phosphorylase"/>
    <property type="match status" value="1"/>
</dbReference>
<dbReference type="InterPro" id="IPR050194">
    <property type="entry name" value="Glycosyltransferase_grp1"/>
</dbReference>
<dbReference type="Pfam" id="PF00534">
    <property type="entry name" value="Glycos_transf_1"/>
    <property type="match status" value="1"/>
</dbReference>
<comment type="caution">
    <text evidence="2">The sequence shown here is derived from an EMBL/GenBank/DDBJ whole genome shotgun (WGS) entry which is preliminary data.</text>
</comment>